<dbReference type="RefSeq" id="XP_037149825.1">
    <property type="nucleotide sequence ID" value="XM_037294444.1"/>
</dbReference>
<gene>
    <name evidence="1" type="ORF">HO133_003522</name>
</gene>
<sequence>MSSTSALSNVDAEICTAPSIKLDTGFMDSDLSFGMNAPPQNRVKYRKVTDCAPIEAGQFSAVKQESSQGANYRVKSALPEFQYVELYYDEAEHGFADMFDYGLL</sequence>
<protein>
    <submittedName>
        <fullName evidence="1">Uncharacterized protein</fullName>
    </submittedName>
</protein>
<proteinExistence type="predicted"/>
<dbReference type="AlphaFoldDB" id="A0A8H6CBJ3"/>
<keyword evidence="2" id="KW-1185">Reference proteome</keyword>
<dbReference type="Proteomes" id="UP000593566">
    <property type="component" value="Unassembled WGS sequence"/>
</dbReference>
<evidence type="ECO:0000313" key="2">
    <source>
        <dbReference type="Proteomes" id="UP000593566"/>
    </source>
</evidence>
<dbReference type="GeneID" id="59331933"/>
<accession>A0A8H6CBJ3</accession>
<name>A0A8H6CBJ3_9LECA</name>
<dbReference type="EMBL" id="JACCJB010000017">
    <property type="protein sequence ID" value="KAF6220390.1"/>
    <property type="molecule type" value="Genomic_DNA"/>
</dbReference>
<comment type="caution">
    <text evidence="1">The sequence shown here is derived from an EMBL/GenBank/DDBJ whole genome shotgun (WGS) entry which is preliminary data.</text>
</comment>
<reference evidence="1 2" key="1">
    <citation type="journal article" date="2020" name="Genomics">
        <title>Complete, high-quality genomes from long-read metagenomic sequencing of two wolf lichen thalli reveals enigmatic genome architecture.</title>
        <authorList>
            <person name="McKenzie S.K."/>
            <person name="Walston R.F."/>
            <person name="Allen J.L."/>
        </authorList>
    </citation>
    <scope>NUCLEOTIDE SEQUENCE [LARGE SCALE GENOMIC DNA]</scope>
    <source>
        <strain evidence="1">WasteWater1</strain>
    </source>
</reference>
<organism evidence="1 2">
    <name type="scientific">Letharia lupina</name>
    <dbReference type="NCBI Taxonomy" id="560253"/>
    <lineage>
        <taxon>Eukaryota</taxon>
        <taxon>Fungi</taxon>
        <taxon>Dikarya</taxon>
        <taxon>Ascomycota</taxon>
        <taxon>Pezizomycotina</taxon>
        <taxon>Lecanoromycetes</taxon>
        <taxon>OSLEUM clade</taxon>
        <taxon>Lecanoromycetidae</taxon>
        <taxon>Lecanorales</taxon>
        <taxon>Lecanorineae</taxon>
        <taxon>Parmeliaceae</taxon>
        <taxon>Letharia</taxon>
    </lineage>
</organism>
<evidence type="ECO:0000313" key="1">
    <source>
        <dbReference type="EMBL" id="KAF6220390.1"/>
    </source>
</evidence>